<sequence>MGKELPIITGSILSLRPISLADTDLIVKWRNKPRVKKNFIFRDTFTPEIHEKWMNTKIEKGEAVQYIIEVKGIPVGSVYFRNIMELYHSGEFGIFIGEENAIGKGFGFEATKLFVGFGFSYLNFHRISLRVLSGNKDAYKVYSSVGFRQEGLFRDMVYIDGKYHDVIFMAMLNDNR</sequence>
<reference evidence="2" key="1">
    <citation type="submission" date="2018-10" db="EMBL/GenBank/DDBJ databases">
        <title>Schaedlerella arabinophila gen. nov. sp. nov., isolated from the mouse intestinal tract and comparative analysis with the genome of the closely related altered Schaedler flora strain ASF502.</title>
        <authorList>
            <person name="Miyake S."/>
            <person name="Soh M."/>
            <person name="Seedorf H."/>
        </authorList>
    </citation>
    <scope>NUCLEOTIDE SEQUENCE [LARGE SCALE GENOMIC DNA]</scope>
    <source>
        <strain evidence="2">DSM 106076</strain>
    </source>
</reference>
<evidence type="ECO:0000313" key="3">
    <source>
        <dbReference type="Proteomes" id="UP000274920"/>
    </source>
</evidence>
<organism evidence="2 3">
    <name type="scientific">Schaedlerella arabinosiphila</name>
    <dbReference type="NCBI Taxonomy" id="2044587"/>
    <lineage>
        <taxon>Bacteria</taxon>
        <taxon>Bacillati</taxon>
        <taxon>Bacillota</taxon>
        <taxon>Clostridia</taxon>
        <taxon>Lachnospirales</taxon>
        <taxon>Lachnospiraceae</taxon>
        <taxon>Schaedlerella</taxon>
    </lineage>
</organism>
<dbReference type="Proteomes" id="UP000274920">
    <property type="component" value="Unassembled WGS sequence"/>
</dbReference>
<dbReference type="EMBL" id="RHJS01000002">
    <property type="protein sequence ID" value="RRK32593.1"/>
    <property type="molecule type" value="Genomic_DNA"/>
</dbReference>
<dbReference type="Pfam" id="PF13302">
    <property type="entry name" value="Acetyltransf_3"/>
    <property type="match status" value="1"/>
</dbReference>
<accession>A0A3R8L0V6</accession>
<evidence type="ECO:0000313" key="2">
    <source>
        <dbReference type="EMBL" id="RRK32593.1"/>
    </source>
</evidence>
<gene>
    <name evidence="2" type="ORF">EBB54_15445</name>
</gene>
<dbReference type="AlphaFoldDB" id="A0A3R8L0V6"/>
<dbReference type="PANTHER" id="PTHR43415:SF3">
    <property type="entry name" value="GNAT-FAMILY ACETYLTRANSFERASE"/>
    <property type="match status" value="1"/>
</dbReference>
<protein>
    <submittedName>
        <fullName evidence="2">N-acetyltransferase</fullName>
    </submittedName>
</protein>
<evidence type="ECO:0000259" key="1">
    <source>
        <dbReference type="PROSITE" id="PS51186"/>
    </source>
</evidence>
<dbReference type="Gene3D" id="3.40.630.30">
    <property type="match status" value="1"/>
</dbReference>
<dbReference type="RefSeq" id="WP_125128053.1">
    <property type="nucleotide sequence ID" value="NZ_RHJS01000002.1"/>
</dbReference>
<dbReference type="PANTHER" id="PTHR43415">
    <property type="entry name" value="SPERMIDINE N(1)-ACETYLTRANSFERASE"/>
    <property type="match status" value="1"/>
</dbReference>
<dbReference type="GO" id="GO:0016747">
    <property type="term" value="F:acyltransferase activity, transferring groups other than amino-acyl groups"/>
    <property type="evidence" value="ECO:0007669"/>
    <property type="project" value="InterPro"/>
</dbReference>
<comment type="caution">
    <text evidence="2">The sequence shown here is derived from an EMBL/GenBank/DDBJ whole genome shotgun (WGS) entry which is preliminary data.</text>
</comment>
<name>A0A3R8L0V6_9FIRM</name>
<keyword evidence="2" id="KW-0808">Transferase</keyword>
<dbReference type="InterPro" id="IPR000182">
    <property type="entry name" value="GNAT_dom"/>
</dbReference>
<dbReference type="InterPro" id="IPR016181">
    <property type="entry name" value="Acyl_CoA_acyltransferase"/>
</dbReference>
<dbReference type="SUPFAM" id="SSF55729">
    <property type="entry name" value="Acyl-CoA N-acyltransferases (Nat)"/>
    <property type="match status" value="1"/>
</dbReference>
<dbReference type="PROSITE" id="PS51186">
    <property type="entry name" value="GNAT"/>
    <property type="match status" value="1"/>
</dbReference>
<keyword evidence="3" id="KW-1185">Reference proteome</keyword>
<proteinExistence type="predicted"/>
<feature type="domain" description="N-acetyltransferase" evidence="1">
    <location>
        <begin position="13"/>
        <end position="174"/>
    </location>
</feature>